<sequence>MDKIFYFHGNDTVDHWKPSYDLASFDESKGFMALADGVIRQKQEEVSIFPDQFASEAVSRTFVTKAGELAPEFDMDHGGMNELLHELNKEIANVNKQFGYDPNDKDAYWMGECVGGVVTVRENVLHYGILEDCYVNVLRGDKLEDVVKMDHHIMKAKKFADQLVESSPTLQFEDVWCKQLRNSPDAQDVNGDLIGWGSFNGQEDASLYWQIGSVELIPGDVIILVSNGMLPLFEHGNEFNPRIEEIMLKEDYQYGVSLQKELSKLITDMIAEGYQNLHREKTLLRTIWRG</sequence>
<dbReference type="AlphaFoldDB" id="A0A955I1B7"/>
<evidence type="ECO:0000313" key="2">
    <source>
        <dbReference type="Proteomes" id="UP000741282"/>
    </source>
</evidence>
<dbReference type="Proteomes" id="UP000741282">
    <property type="component" value="Unassembled WGS sequence"/>
</dbReference>
<protein>
    <submittedName>
        <fullName evidence="1">Uncharacterized protein</fullName>
    </submittedName>
</protein>
<accession>A0A955I1B7</accession>
<organism evidence="1 2">
    <name type="scientific">Candidatus Dojkabacteria bacterium</name>
    <dbReference type="NCBI Taxonomy" id="2099670"/>
    <lineage>
        <taxon>Bacteria</taxon>
        <taxon>Candidatus Dojkabacteria</taxon>
    </lineage>
</organism>
<gene>
    <name evidence="1" type="ORF">KC685_00130</name>
</gene>
<name>A0A955I1B7_9BACT</name>
<dbReference type="EMBL" id="JAGQLN010000001">
    <property type="protein sequence ID" value="MCA9376314.1"/>
    <property type="molecule type" value="Genomic_DNA"/>
</dbReference>
<reference evidence="1" key="1">
    <citation type="submission" date="2020-04" db="EMBL/GenBank/DDBJ databases">
        <authorList>
            <person name="Zhang T."/>
        </authorList>
    </citation>
    <scope>NUCLEOTIDE SEQUENCE</scope>
    <source>
        <strain evidence="1">HKST-UBA17</strain>
    </source>
</reference>
<comment type="caution">
    <text evidence="1">The sequence shown here is derived from an EMBL/GenBank/DDBJ whole genome shotgun (WGS) entry which is preliminary data.</text>
</comment>
<reference evidence="1" key="2">
    <citation type="journal article" date="2021" name="Microbiome">
        <title>Successional dynamics and alternative stable states in a saline activated sludge microbial community over 9 years.</title>
        <authorList>
            <person name="Wang Y."/>
            <person name="Ye J."/>
            <person name="Ju F."/>
            <person name="Liu L."/>
            <person name="Boyd J.A."/>
            <person name="Deng Y."/>
            <person name="Parks D.H."/>
            <person name="Jiang X."/>
            <person name="Yin X."/>
            <person name="Woodcroft B.J."/>
            <person name="Tyson G.W."/>
            <person name="Hugenholtz P."/>
            <person name="Polz M.F."/>
            <person name="Zhang T."/>
        </authorList>
    </citation>
    <scope>NUCLEOTIDE SEQUENCE</scope>
    <source>
        <strain evidence="1">HKST-UBA17</strain>
    </source>
</reference>
<dbReference type="InterPro" id="IPR036457">
    <property type="entry name" value="PPM-type-like_dom_sf"/>
</dbReference>
<evidence type="ECO:0000313" key="1">
    <source>
        <dbReference type="EMBL" id="MCA9376314.1"/>
    </source>
</evidence>
<proteinExistence type="predicted"/>
<dbReference type="Gene3D" id="3.60.40.10">
    <property type="entry name" value="PPM-type phosphatase domain"/>
    <property type="match status" value="1"/>
</dbReference>